<dbReference type="InterPro" id="IPR036390">
    <property type="entry name" value="WH_DNA-bd_sf"/>
</dbReference>
<keyword evidence="4" id="KW-0804">Transcription</keyword>
<dbReference type="Proteomes" id="UP000183447">
    <property type="component" value="Unassembled WGS sequence"/>
</dbReference>
<dbReference type="SUPFAM" id="SSF53850">
    <property type="entry name" value="Periplasmic binding protein-like II"/>
    <property type="match status" value="1"/>
</dbReference>
<accession>A0A1K2I0V5</accession>
<dbReference type="SUPFAM" id="SSF46785">
    <property type="entry name" value="Winged helix' DNA-binding domain"/>
    <property type="match status" value="1"/>
</dbReference>
<dbReference type="AlphaFoldDB" id="A0A1K2I0V5"/>
<dbReference type="PANTHER" id="PTHR30427:SF1">
    <property type="entry name" value="TRANSCRIPTIONAL ACTIVATOR PROTEIN LYSR"/>
    <property type="match status" value="1"/>
</dbReference>
<proteinExistence type="inferred from homology"/>
<protein>
    <submittedName>
        <fullName evidence="6">DNA-binding transcriptional regulator, LysR family</fullName>
    </submittedName>
</protein>
<dbReference type="GO" id="GO:0003700">
    <property type="term" value="F:DNA-binding transcription factor activity"/>
    <property type="evidence" value="ECO:0007669"/>
    <property type="project" value="InterPro"/>
</dbReference>
<reference evidence="6 7" key="1">
    <citation type="submission" date="2016-11" db="EMBL/GenBank/DDBJ databases">
        <authorList>
            <person name="Jaros S."/>
            <person name="Januszkiewicz K."/>
            <person name="Wedrychowicz H."/>
        </authorList>
    </citation>
    <scope>NUCLEOTIDE SEQUENCE [LARGE SCALE GENOMIC DNA]</scope>
    <source>
        <strain evidence="6 7">ATCC 23634</strain>
    </source>
</reference>
<dbReference type="PROSITE" id="PS50931">
    <property type="entry name" value="HTH_LYSR"/>
    <property type="match status" value="1"/>
</dbReference>
<dbReference type="STRING" id="665118.SAMN02983003_3124"/>
<dbReference type="InterPro" id="IPR000847">
    <property type="entry name" value="LysR_HTH_N"/>
</dbReference>
<keyword evidence="3 6" id="KW-0238">DNA-binding</keyword>
<dbReference type="Pfam" id="PF03466">
    <property type="entry name" value="LysR_substrate"/>
    <property type="match status" value="1"/>
</dbReference>
<dbReference type="Gene3D" id="1.10.10.10">
    <property type="entry name" value="Winged helix-like DNA-binding domain superfamily/Winged helix DNA-binding domain"/>
    <property type="match status" value="1"/>
</dbReference>
<comment type="similarity">
    <text evidence="1">Belongs to the LysR transcriptional regulatory family.</text>
</comment>
<dbReference type="PRINTS" id="PR00039">
    <property type="entry name" value="HTHLYSR"/>
</dbReference>
<dbReference type="InterPro" id="IPR005119">
    <property type="entry name" value="LysR_subst-bd"/>
</dbReference>
<dbReference type="EMBL" id="FPKU01000003">
    <property type="protein sequence ID" value="SFZ85952.1"/>
    <property type="molecule type" value="Genomic_DNA"/>
</dbReference>
<evidence type="ECO:0000313" key="6">
    <source>
        <dbReference type="EMBL" id="SFZ85952.1"/>
    </source>
</evidence>
<dbReference type="Gene3D" id="3.40.190.290">
    <property type="match status" value="1"/>
</dbReference>
<dbReference type="PANTHER" id="PTHR30427">
    <property type="entry name" value="TRANSCRIPTIONAL ACTIVATOR PROTEIN LYSR"/>
    <property type="match status" value="1"/>
</dbReference>
<feature type="domain" description="HTH lysR-type" evidence="5">
    <location>
        <begin position="3"/>
        <end position="60"/>
    </location>
</feature>
<evidence type="ECO:0000256" key="4">
    <source>
        <dbReference type="ARBA" id="ARBA00023163"/>
    </source>
</evidence>
<name>A0A1K2I0V5_9HYPH</name>
<dbReference type="RefSeq" id="WP_072345175.1">
    <property type="nucleotide sequence ID" value="NZ_FPKU01000003.1"/>
</dbReference>
<organism evidence="6 7">
    <name type="scientific">Devosia enhydra</name>
    <dbReference type="NCBI Taxonomy" id="665118"/>
    <lineage>
        <taxon>Bacteria</taxon>
        <taxon>Pseudomonadati</taxon>
        <taxon>Pseudomonadota</taxon>
        <taxon>Alphaproteobacteria</taxon>
        <taxon>Hyphomicrobiales</taxon>
        <taxon>Devosiaceae</taxon>
        <taxon>Devosia</taxon>
    </lineage>
</organism>
<evidence type="ECO:0000259" key="5">
    <source>
        <dbReference type="PROSITE" id="PS50931"/>
    </source>
</evidence>
<dbReference type="GO" id="GO:0010628">
    <property type="term" value="P:positive regulation of gene expression"/>
    <property type="evidence" value="ECO:0007669"/>
    <property type="project" value="TreeGrafter"/>
</dbReference>
<evidence type="ECO:0000256" key="1">
    <source>
        <dbReference type="ARBA" id="ARBA00009437"/>
    </source>
</evidence>
<evidence type="ECO:0000256" key="3">
    <source>
        <dbReference type="ARBA" id="ARBA00023125"/>
    </source>
</evidence>
<gene>
    <name evidence="6" type="ORF">SAMN02983003_3124</name>
</gene>
<dbReference type="GO" id="GO:0043565">
    <property type="term" value="F:sequence-specific DNA binding"/>
    <property type="evidence" value="ECO:0007669"/>
    <property type="project" value="TreeGrafter"/>
</dbReference>
<keyword evidence="2" id="KW-0805">Transcription regulation</keyword>
<dbReference type="Pfam" id="PF00126">
    <property type="entry name" value="HTH_1"/>
    <property type="match status" value="1"/>
</dbReference>
<sequence length="297" mass="32389">MSMPLRQLEIFRAVMQTGSFTAAGEALQMSQPAVTKAIRRMEDRLGFALFARGRGRIRPTPEAASLHLEAEKVFSSIAVVEKFAYDLREAHSGVLSIASTPTMSCGFLTEAIAAFRKKRPKVRVWLQITTTKQAMELAASGQIDLALVYAPGEHEGLDVIPLFSTEVVCVMPPGHALAQRPELSADELRDVPIITNVRNQPLHDLIDLAFQGVDLDRSVMIGTNSTITACALVRSGAGIAVVEPMGVAEIFPDLVMRPLHPRVVLMPRAMHARRRPLSRVCQQFLKVLQSVASTGSA</sequence>
<keyword evidence="7" id="KW-1185">Reference proteome</keyword>
<dbReference type="InterPro" id="IPR036388">
    <property type="entry name" value="WH-like_DNA-bd_sf"/>
</dbReference>
<evidence type="ECO:0000256" key="2">
    <source>
        <dbReference type="ARBA" id="ARBA00023015"/>
    </source>
</evidence>
<evidence type="ECO:0000313" key="7">
    <source>
        <dbReference type="Proteomes" id="UP000183447"/>
    </source>
</evidence>
<dbReference type="GO" id="GO:0009089">
    <property type="term" value="P:lysine biosynthetic process via diaminopimelate"/>
    <property type="evidence" value="ECO:0007669"/>
    <property type="project" value="TreeGrafter"/>
</dbReference>